<evidence type="ECO:0000313" key="7">
    <source>
        <dbReference type="EMBL" id="KAA0978619.1"/>
    </source>
</evidence>
<keyword evidence="4" id="KW-0411">Iron-sulfur</keyword>
<dbReference type="Pfam" id="PF09360">
    <property type="entry name" value="zf-CDGSH"/>
    <property type="match status" value="1"/>
</dbReference>
<keyword evidence="2" id="KW-0479">Metal-binding</keyword>
<dbReference type="EMBL" id="VOBL01000004">
    <property type="protein sequence ID" value="KAA0978619.1"/>
    <property type="molecule type" value="Genomic_DNA"/>
</dbReference>
<evidence type="ECO:0000256" key="4">
    <source>
        <dbReference type="ARBA" id="ARBA00023014"/>
    </source>
</evidence>
<keyword evidence="3" id="KW-0408">Iron</keyword>
<dbReference type="InterPro" id="IPR042216">
    <property type="entry name" value="MitoNEET_CISD"/>
</dbReference>
<feature type="domain" description="Iron-binding zinc finger CDGSH type" evidence="6">
    <location>
        <begin position="24"/>
        <end position="64"/>
    </location>
</feature>
<evidence type="ECO:0000256" key="3">
    <source>
        <dbReference type="ARBA" id="ARBA00023004"/>
    </source>
</evidence>
<keyword evidence="1" id="KW-0001">2Fe-2S</keyword>
<dbReference type="GO" id="GO:0046872">
    <property type="term" value="F:metal ion binding"/>
    <property type="evidence" value="ECO:0007669"/>
    <property type="project" value="UniProtKB-KW"/>
</dbReference>
<dbReference type="Gene3D" id="3.40.5.90">
    <property type="entry name" value="CDGSH iron-sulfur domain, mitoNEET-type"/>
    <property type="match status" value="1"/>
</dbReference>
<sequence length="152" mass="15950">MNDPVGASITVCPRGPLIVRGDFELISGMGLPIDPRRGTVALCRCGGSKIKPFCDGSHKMLGLDELGSEQHPSPGAPEAPSPTTQENTTMSENTENLSSNDEKTKEDAKRKDHVSDPSLNTDPGHDWTDEGGATPGGAATDVDPDKDPVDGK</sequence>
<feature type="compositionally biased region" description="Polar residues" evidence="5">
    <location>
        <begin position="81"/>
        <end position="99"/>
    </location>
</feature>
<feature type="compositionally biased region" description="Basic and acidic residues" evidence="5">
    <location>
        <begin position="143"/>
        <end position="152"/>
    </location>
</feature>
<dbReference type="GO" id="GO:0051537">
    <property type="term" value="F:2 iron, 2 sulfur cluster binding"/>
    <property type="evidence" value="ECO:0007669"/>
    <property type="project" value="UniProtKB-KW"/>
</dbReference>
<gene>
    <name evidence="7" type="ORF">FQ154_05145</name>
</gene>
<evidence type="ECO:0000256" key="5">
    <source>
        <dbReference type="SAM" id="MobiDB-lite"/>
    </source>
</evidence>
<protein>
    <submittedName>
        <fullName evidence="7">CDGSH iron-sulfur domain-containing protein</fullName>
    </submittedName>
</protein>
<dbReference type="GO" id="GO:0005737">
    <property type="term" value="C:cytoplasm"/>
    <property type="evidence" value="ECO:0007669"/>
    <property type="project" value="UniProtKB-ARBA"/>
</dbReference>
<comment type="caution">
    <text evidence="7">The sequence shown here is derived from an EMBL/GenBank/DDBJ whole genome shotgun (WGS) entry which is preliminary data.</text>
</comment>
<proteinExistence type="predicted"/>
<evidence type="ECO:0000256" key="2">
    <source>
        <dbReference type="ARBA" id="ARBA00022723"/>
    </source>
</evidence>
<dbReference type="InterPro" id="IPR018967">
    <property type="entry name" value="FeS-contain_CDGSH-typ"/>
</dbReference>
<dbReference type="SMART" id="SM00704">
    <property type="entry name" value="ZnF_CDGSH"/>
    <property type="match status" value="1"/>
</dbReference>
<accession>A0A5B0EMZ6</accession>
<dbReference type="Proteomes" id="UP000323856">
    <property type="component" value="Unassembled WGS sequence"/>
</dbReference>
<dbReference type="AlphaFoldDB" id="A0A5B0EMZ6"/>
<name>A0A5B0EMZ6_9MICC</name>
<evidence type="ECO:0000259" key="6">
    <source>
        <dbReference type="SMART" id="SM00704"/>
    </source>
</evidence>
<evidence type="ECO:0000313" key="8">
    <source>
        <dbReference type="Proteomes" id="UP000323856"/>
    </source>
</evidence>
<feature type="compositionally biased region" description="Basic and acidic residues" evidence="5">
    <location>
        <begin position="100"/>
        <end position="115"/>
    </location>
</feature>
<organism evidence="7 8">
    <name type="scientific">Paeniglutamicibacter gangotriensis</name>
    <dbReference type="NCBI Taxonomy" id="254787"/>
    <lineage>
        <taxon>Bacteria</taxon>
        <taxon>Bacillati</taxon>
        <taxon>Actinomycetota</taxon>
        <taxon>Actinomycetes</taxon>
        <taxon>Micrococcales</taxon>
        <taxon>Micrococcaceae</taxon>
        <taxon>Paeniglutamicibacter</taxon>
    </lineage>
</organism>
<feature type="region of interest" description="Disordered" evidence="5">
    <location>
        <begin position="50"/>
        <end position="152"/>
    </location>
</feature>
<dbReference type="OrthoDB" id="9800162at2"/>
<reference evidence="7 8" key="1">
    <citation type="submission" date="2019-07" db="EMBL/GenBank/DDBJ databases">
        <title>Analysis of the biochemical properties, biological activity and biotechnological potential of siderophores and biosurfactants produced by Antarctic psychrotolerant bacteria.</title>
        <authorList>
            <person name="Styczynski M."/>
            <person name="Krucon T."/>
            <person name="Decewicz P."/>
            <person name="Dziewit L."/>
        </authorList>
    </citation>
    <scope>NUCLEOTIDE SEQUENCE [LARGE SCALE GENOMIC DNA]</scope>
    <source>
        <strain evidence="7 8">ANT_H27</strain>
    </source>
</reference>
<evidence type="ECO:0000256" key="1">
    <source>
        <dbReference type="ARBA" id="ARBA00022714"/>
    </source>
</evidence>